<dbReference type="RefSeq" id="WP_007277986.1">
    <property type="nucleotide sequence ID" value="NZ_ABCK01000005.1"/>
</dbReference>
<dbReference type="Proteomes" id="UP000004947">
    <property type="component" value="Unassembled WGS sequence"/>
</dbReference>
<dbReference type="InterPro" id="IPR021109">
    <property type="entry name" value="Peptidase_aspartic_dom_sf"/>
</dbReference>
<evidence type="ECO:0000259" key="2">
    <source>
        <dbReference type="Pfam" id="PF05618"/>
    </source>
</evidence>
<feature type="chain" id="PRO_5002692288" description="Retropepsin-like aspartic endopeptidase domain-containing protein" evidence="1">
    <location>
        <begin position="24"/>
        <end position="288"/>
    </location>
</feature>
<name>A6DJB5_9BACT</name>
<feature type="domain" description="Retropepsin-like aspartic endopeptidase" evidence="2">
    <location>
        <begin position="38"/>
        <end position="167"/>
    </location>
</feature>
<reference evidence="3 4" key="1">
    <citation type="journal article" date="2010" name="J. Bacteriol.">
        <title>Genome sequence of Lentisphaera araneosa HTCC2155T, the type species of the order Lentisphaerales in the phylum Lentisphaerae.</title>
        <authorList>
            <person name="Thrash J.C."/>
            <person name="Cho J.C."/>
            <person name="Vergin K.L."/>
            <person name="Morris R.M."/>
            <person name="Giovannoni S.J."/>
        </authorList>
    </citation>
    <scope>NUCLEOTIDE SEQUENCE [LARGE SCALE GENOMIC DNA]</scope>
    <source>
        <strain evidence="3 4">HTCC2155</strain>
    </source>
</reference>
<evidence type="ECO:0000313" key="3">
    <source>
        <dbReference type="EMBL" id="EDM28551.1"/>
    </source>
</evidence>
<dbReference type="Pfam" id="PF05618">
    <property type="entry name" value="Zn_protease"/>
    <property type="match status" value="1"/>
</dbReference>
<dbReference type="Gene3D" id="2.40.70.10">
    <property type="entry name" value="Acid Proteases"/>
    <property type="match status" value="1"/>
</dbReference>
<dbReference type="eggNOG" id="COG4067">
    <property type="taxonomic scope" value="Bacteria"/>
</dbReference>
<dbReference type="OrthoDB" id="9782977at2"/>
<protein>
    <recommendedName>
        <fullName evidence="2">Retropepsin-like aspartic endopeptidase domain-containing protein</fullName>
    </recommendedName>
</protein>
<accession>A6DJB5</accession>
<dbReference type="PANTHER" id="PTHR38037:SF2">
    <property type="entry name" value="ATP-DEPENDENT ZINC PROTEASE DOMAIN-CONTAINING PROTEIN-RELATED"/>
    <property type="match status" value="1"/>
</dbReference>
<dbReference type="PANTHER" id="PTHR38037">
    <property type="entry name" value="ZN_PROTEASE DOMAIN-CONTAINING PROTEIN"/>
    <property type="match status" value="1"/>
</dbReference>
<dbReference type="STRING" id="313628.LNTAR_11561"/>
<evidence type="ECO:0000313" key="4">
    <source>
        <dbReference type="Proteomes" id="UP000004947"/>
    </source>
</evidence>
<sequence>MKKHILLLVAVAFTLLPSCSQFSKEKEAPVGKAIIGQTAFITVKEAGLAFDSRIDTGATTTSINAFDIKIKGKDKEKQNNINKLVTFKTRNRSGEVAVISTRIVNVVIVTNSQGREFRYVVDLTLSWQGQSQKIRVNLRDREEMTYKLLIGRNWLSGKYLVDVSKKEHGKEGDKKAEQKKTFPVKLQNYQNDLSGSFWDKPTSAIYPSSFTSVEVDGKKMFRLKFPGQSKPLDLVPAKASKKSIPVALAVLTINKKQVRHPVQIMKHKMGVDLHIGTELKELTFKDDK</sequence>
<gene>
    <name evidence="3" type="ORF">LNTAR_11561</name>
</gene>
<organism evidence="3 4">
    <name type="scientific">Lentisphaera araneosa HTCC2155</name>
    <dbReference type="NCBI Taxonomy" id="313628"/>
    <lineage>
        <taxon>Bacteria</taxon>
        <taxon>Pseudomonadati</taxon>
        <taxon>Lentisphaerota</taxon>
        <taxon>Lentisphaeria</taxon>
        <taxon>Lentisphaerales</taxon>
        <taxon>Lentisphaeraceae</taxon>
        <taxon>Lentisphaera</taxon>
    </lineage>
</organism>
<dbReference type="InterPro" id="IPR008503">
    <property type="entry name" value="Asp_endopeptidase"/>
</dbReference>
<dbReference type="AlphaFoldDB" id="A6DJB5"/>
<comment type="caution">
    <text evidence="3">The sequence shown here is derived from an EMBL/GenBank/DDBJ whole genome shotgun (WGS) entry which is preliminary data.</text>
</comment>
<evidence type="ECO:0000256" key="1">
    <source>
        <dbReference type="SAM" id="SignalP"/>
    </source>
</evidence>
<keyword evidence="4" id="KW-1185">Reference proteome</keyword>
<keyword evidence="1" id="KW-0732">Signal</keyword>
<feature type="signal peptide" evidence="1">
    <location>
        <begin position="1"/>
        <end position="23"/>
    </location>
</feature>
<dbReference type="EMBL" id="ABCK01000005">
    <property type="protein sequence ID" value="EDM28551.1"/>
    <property type="molecule type" value="Genomic_DNA"/>
</dbReference>
<dbReference type="SUPFAM" id="SSF50630">
    <property type="entry name" value="Acid proteases"/>
    <property type="match status" value="1"/>
</dbReference>
<proteinExistence type="predicted"/>